<dbReference type="PANTHER" id="PTHR12961:SF0">
    <property type="entry name" value="CONSERVED OLIGOMERIC GOLGI COMPLEX SUBUNIT 2"/>
    <property type="match status" value="1"/>
</dbReference>
<dbReference type="PANTHER" id="PTHR12961">
    <property type="entry name" value="CONSERVED OLIGOMERIC GOLGI COMPLEX COMPONENT 2"/>
    <property type="match status" value="1"/>
</dbReference>
<gene>
    <name evidence="12" type="ORF">SCHCODRAFT_69641</name>
</gene>
<dbReference type="EMBL" id="GL377309">
    <property type="protein sequence ID" value="EFI94909.1"/>
    <property type="molecule type" value="Genomic_DNA"/>
</dbReference>
<evidence type="ECO:0000259" key="11">
    <source>
        <dbReference type="Pfam" id="PF12022"/>
    </source>
</evidence>
<keyword evidence="13" id="KW-1185">Reference proteome</keyword>
<dbReference type="GO" id="GO:0000139">
    <property type="term" value="C:Golgi membrane"/>
    <property type="evidence" value="ECO:0007669"/>
    <property type="project" value="UniProtKB-SubCell"/>
</dbReference>
<evidence type="ECO:0000256" key="7">
    <source>
        <dbReference type="ARBA" id="ARBA00023136"/>
    </source>
</evidence>
<accession>D8QCD3</accession>
<evidence type="ECO:0000256" key="3">
    <source>
        <dbReference type="ARBA" id="ARBA00020977"/>
    </source>
</evidence>
<protein>
    <recommendedName>
        <fullName evidence="3">Conserved oligomeric Golgi complex subunit 2</fullName>
    </recommendedName>
    <alternativeName>
        <fullName evidence="8">Component of oligomeric Golgi complex 2</fullName>
    </alternativeName>
</protein>
<feature type="domain" description="Conserved oligomeric Golgi complex subunit 2 N-terminal" evidence="10">
    <location>
        <begin position="42"/>
        <end position="112"/>
    </location>
</feature>
<evidence type="ECO:0000259" key="10">
    <source>
        <dbReference type="Pfam" id="PF06148"/>
    </source>
</evidence>
<dbReference type="OMA" id="CWAEGVY"/>
<dbReference type="InParanoid" id="D8QCD3"/>
<evidence type="ECO:0000313" key="12">
    <source>
        <dbReference type="EMBL" id="EFI94909.1"/>
    </source>
</evidence>
<name>D8QCD3_SCHCM</name>
<feature type="region of interest" description="Disordered" evidence="9">
    <location>
        <begin position="538"/>
        <end position="577"/>
    </location>
</feature>
<feature type="domain" description="COG complex component COG2 C-terminal" evidence="11">
    <location>
        <begin position="445"/>
        <end position="777"/>
    </location>
</feature>
<evidence type="ECO:0000256" key="1">
    <source>
        <dbReference type="ARBA" id="ARBA00004395"/>
    </source>
</evidence>
<dbReference type="VEuPathDB" id="FungiDB:SCHCODRAFT_01215211"/>
<dbReference type="InterPro" id="IPR024603">
    <property type="entry name" value="COG_complex_COG2_C"/>
</dbReference>
<dbReference type="AlphaFoldDB" id="D8QCD3"/>
<keyword evidence="4" id="KW-0813">Transport</keyword>
<sequence length="813" mass="91681">MAASADPLELDRLAEELAEREGKSNSIEPINHDLPLPLPLSHENPYLTAPTFNVEEFLLSRVHTSLPDLRRELREYMATLKEELVRLINDDYEAFISLSTDLQGEGVRLERLKQPLGDIKAQILESKDELNAIQAAIQDKLQKRAVLREEKALLHLLLKISENMTRLESLLSITTEQESSEGRQAKHLSRVAAEYNQLLYHVNKARSEKCVFVDQIQWRIDRIQSSLSSDLDHLFSNLLSGLADGNKVSELNKAKWTSDLTECLRTYDMLGLWRDAEDILRRDVVRAYVKKAIFPGALAAPPSPLVPHTPFVTSNAPSFLQSTKLPVTPYTPYTAMHNRTTFAPTLGLASSSPWARSLEELDDPLAKLYIQIIRFEMMANVVWAEIGNSIIEELGTVVFAAGRPNEFRKNHEMTQLFLRALEVLAPSEHAVEVMRKHPVYMNFERRWQLPVYFQLRWKEIVTKLEESLSVTKLERAGAVADKEFATSQARAVWEAISACWSAEIYIPDLSHRFWRLTLQLLSRYKTWLDQALAGADESPTRTTAAYPAKERRADSPVGRSSTSTPAPPNEAPSAESIAADDAALRNCSTVMADIRAMEANVMTIWQEQISVLLPESANEDETNPEDALKHSLEQITSLQPGLSRRIISVLVRRCSEALLPVRSIPSQFRAMSNKKMPSEASYFIPTIFKPVKTYFGINTTEGPGSPLKDLVHPFAVEIFETVAERYGYYVTAMRKTEESLRRLKKGRKTTFSLFGGGAKDDEGRDEERIRTQMILDVEAFGREGEALGVDVGQSAAFRMLDEMVHREEGDAQA</sequence>
<dbReference type="GO" id="GO:0017119">
    <property type="term" value="C:Golgi transport complex"/>
    <property type="evidence" value="ECO:0007669"/>
    <property type="project" value="TreeGrafter"/>
</dbReference>
<comment type="subcellular location">
    <subcellularLocation>
        <location evidence="1">Golgi apparatus membrane</location>
        <topology evidence="1">Peripheral membrane protein</topology>
    </subcellularLocation>
</comment>
<dbReference type="InterPro" id="IPR009316">
    <property type="entry name" value="COG2"/>
</dbReference>
<proteinExistence type="inferred from homology"/>
<keyword evidence="7" id="KW-0472">Membrane</keyword>
<dbReference type="GO" id="GO:0006891">
    <property type="term" value="P:intra-Golgi vesicle-mediated transport"/>
    <property type="evidence" value="ECO:0007669"/>
    <property type="project" value="TreeGrafter"/>
</dbReference>
<evidence type="ECO:0000256" key="6">
    <source>
        <dbReference type="ARBA" id="ARBA00023034"/>
    </source>
</evidence>
<dbReference type="Pfam" id="PF06148">
    <property type="entry name" value="COG2_N"/>
    <property type="match status" value="1"/>
</dbReference>
<reference evidence="12 13" key="1">
    <citation type="journal article" date="2010" name="Nat. Biotechnol.">
        <title>Genome sequence of the model mushroom Schizophyllum commune.</title>
        <authorList>
            <person name="Ohm R.A."/>
            <person name="de Jong J.F."/>
            <person name="Lugones L.G."/>
            <person name="Aerts A."/>
            <person name="Kothe E."/>
            <person name="Stajich J.E."/>
            <person name="de Vries R.P."/>
            <person name="Record E."/>
            <person name="Levasseur A."/>
            <person name="Baker S.E."/>
            <person name="Bartholomew K.A."/>
            <person name="Coutinho P.M."/>
            <person name="Erdmann S."/>
            <person name="Fowler T.J."/>
            <person name="Gathman A.C."/>
            <person name="Lombard V."/>
            <person name="Henrissat B."/>
            <person name="Knabe N."/>
            <person name="Kuees U."/>
            <person name="Lilly W.W."/>
            <person name="Lindquist E."/>
            <person name="Lucas S."/>
            <person name="Magnuson J.K."/>
            <person name="Piumi F."/>
            <person name="Raudaskoski M."/>
            <person name="Salamov A."/>
            <person name="Schmutz J."/>
            <person name="Schwarze F.W.M.R."/>
            <person name="vanKuyk P.A."/>
            <person name="Horton J.S."/>
            <person name="Grigoriev I.V."/>
            <person name="Woesten H.A.B."/>
        </authorList>
    </citation>
    <scope>NUCLEOTIDE SEQUENCE [LARGE SCALE GENOMIC DNA]</scope>
    <source>
        <strain evidence="13">H4-8 / FGSC 9210</strain>
    </source>
</reference>
<evidence type="ECO:0000256" key="9">
    <source>
        <dbReference type="SAM" id="MobiDB-lite"/>
    </source>
</evidence>
<organism evidence="13">
    <name type="scientific">Schizophyllum commune (strain H4-8 / FGSC 9210)</name>
    <name type="common">Split gill fungus</name>
    <dbReference type="NCBI Taxonomy" id="578458"/>
    <lineage>
        <taxon>Eukaryota</taxon>
        <taxon>Fungi</taxon>
        <taxon>Dikarya</taxon>
        <taxon>Basidiomycota</taxon>
        <taxon>Agaricomycotina</taxon>
        <taxon>Agaricomycetes</taxon>
        <taxon>Agaricomycetidae</taxon>
        <taxon>Agaricales</taxon>
        <taxon>Schizophyllaceae</taxon>
        <taxon>Schizophyllum</taxon>
    </lineage>
</organism>
<evidence type="ECO:0000256" key="5">
    <source>
        <dbReference type="ARBA" id="ARBA00022927"/>
    </source>
</evidence>
<dbReference type="STRING" id="578458.D8QCD3"/>
<dbReference type="Pfam" id="PF12022">
    <property type="entry name" value="COG2_C"/>
    <property type="match status" value="1"/>
</dbReference>
<dbReference type="eggNOG" id="KOG2307">
    <property type="taxonomic scope" value="Eukaryota"/>
</dbReference>
<dbReference type="InterPro" id="IPR024602">
    <property type="entry name" value="COG_su2_N"/>
</dbReference>
<evidence type="ECO:0000256" key="2">
    <source>
        <dbReference type="ARBA" id="ARBA00007603"/>
    </source>
</evidence>
<keyword evidence="5" id="KW-0653">Protein transport</keyword>
<comment type="similarity">
    <text evidence="2">Belongs to the COG2 family.</text>
</comment>
<dbReference type="GO" id="GO:0007030">
    <property type="term" value="P:Golgi organization"/>
    <property type="evidence" value="ECO:0007669"/>
    <property type="project" value="InterPro"/>
</dbReference>
<evidence type="ECO:0000256" key="8">
    <source>
        <dbReference type="ARBA" id="ARBA00031344"/>
    </source>
</evidence>
<dbReference type="Proteomes" id="UP000007431">
    <property type="component" value="Unassembled WGS sequence"/>
</dbReference>
<keyword evidence="6" id="KW-0333">Golgi apparatus</keyword>
<evidence type="ECO:0000313" key="13">
    <source>
        <dbReference type="Proteomes" id="UP000007431"/>
    </source>
</evidence>
<dbReference type="GO" id="GO:0015031">
    <property type="term" value="P:protein transport"/>
    <property type="evidence" value="ECO:0007669"/>
    <property type="project" value="UniProtKB-KW"/>
</dbReference>
<evidence type="ECO:0000256" key="4">
    <source>
        <dbReference type="ARBA" id="ARBA00022448"/>
    </source>
</evidence>
<dbReference type="HOGENOM" id="CLU_005470_1_0_1"/>